<dbReference type="Gene3D" id="1.10.110.10">
    <property type="entry name" value="Plant lipid-transfer and hydrophobic proteins"/>
    <property type="match status" value="1"/>
</dbReference>
<dbReference type="Proteomes" id="UP001497457">
    <property type="component" value="Chromosome 7b"/>
</dbReference>
<organism evidence="7 8">
    <name type="scientific">Urochloa decumbens</name>
    <dbReference type="NCBI Taxonomy" id="240449"/>
    <lineage>
        <taxon>Eukaryota</taxon>
        <taxon>Viridiplantae</taxon>
        <taxon>Streptophyta</taxon>
        <taxon>Embryophyta</taxon>
        <taxon>Tracheophyta</taxon>
        <taxon>Spermatophyta</taxon>
        <taxon>Magnoliopsida</taxon>
        <taxon>Liliopsida</taxon>
        <taxon>Poales</taxon>
        <taxon>Poaceae</taxon>
        <taxon>PACMAD clade</taxon>
        <taxon>Panicoideae</taxon>
        <taxon>Panicodae</taxon>
        <taxon>Paniceae</taxon>
        <taxon>Melinidinae</taxon>
        <taxon>Urochloa</taxon>
    </lineage>
</organism>
<comment type="similarity">
    <text evidence="1">Belongs to the plant LTP family.</text>
</comment>
<evidence type="ECO:0000256" key="5">
    <source>
        <dbReference type="SAM" id="SignalP"/>
    </source>
</evidence>
<dbReference type="InterPro" id="IPR036312">
    <property type="entry name" value="Bifun_inhib/LTP/seed_sf"/>
</dbReference>
<accession>A0ABC9FPW8</accession>
<dbReference type="PANTHER" id="PTHR33044">
    <property type="entry name" value="BIFUNCTIONAL INHIBITOR/LIPID-TRANSFER PROTEIN/SEED STORAGE 2S ALBUMIN SUPERFAMILY PROTEIN-RELATED"/>
    <property type="match status" value="1"/>
</dbReference>
<evidence type="ECO:0000259" key="6">
    <source>
        <dbReference type="Pfam" id="PF14368"/>
    </source>
</evidence>
<evidence type="ECO:0000313" key="7">
    <source>
        <dbReference type="EMBL" id="CAL5080088.1"/>
    </source>
</evidence>
<evidence type="ECO:0000256" key="3">
    <source>
        <dbReference type="ARBA" id="ARBA00023157"/>
    </source>
</evidence>
<dbReference type="Pfam" id="PF14368">
    <property type="entry name" value="LTP_2"/>
    <property type="match status" value="1"/>
</dbReference>
<keyword evidence="3" id="KW-1015">Disulfide bond</keyword>
<dbReference type="InterPro" id="IPR016140">
    <property type="entry name" value="Bifunc_inhib/LTP/seed_store"/>
</dbReference>
<evidence type="ECO:0000256" key="1">
    <source>
        <dbReference type="ARBA" id="ARBA00009748"/>
    </source>
</evidence>
<feature type="signal peptide" evidence="5">
    <location>
        <begin position="1"/>
        <end position="30"/>
    </location>
</feature>
<gene>
    <name evidence="7" type="ORF">URODEC1_LOCUS107951</name>
</gene>
<feature type="chain" id="PRO_5044884958" description="Bifunctional inhibitor/plant lipid transfer protein/seed storage helical domain-containing protein" evidence="5">
    <location>
        <begin position="31"/>
        <end position="215"/>
    </location>
</feature>
<keyword evidence="4" id="KW-0325">Glycoprotein</keyword>
<proteinExistence type="inferred from homology"/>
<keyword evidence="8" id="KW-1185">Reference proteome</keyword>
<dbReference type="AlphaFoldDB" id="A0ABC9FPW8"/>
<dbReference type="SUPFAM" id="SSF47699">
    <property type="entry name" value="Bifunctional inhibitor/lipid-transfer protein/seed storage 2S albumin"/>
    <property type="match status" value="1"/>
</dbReference>
<dbReference type="EMBL" id="OZ075117">
    <property type="protein sequence ID" value="CAL5080088.1"/>
    <property type="molecule type" value="Genomic_DNA"/>
</dbReference>
<dbReference type="InterPro" id="IPR043325">
    <property type="entry name" value="LTSS"/>
</dbReference>
<feature type="domain" description="Bifunctional inhibitor/plant lipid transfer protein/seed storage helical" evidence="6">
    <location>
        <begin position="94"/>
        <end position="186"/>
    </location>
</feature>
<protein>
    <recommendedName>
        <fullName evidence="6">Bifunctional inhibitor/plant lipid transfer protein/seed storage helical domain-containing protein</fullName>
    </recommendedName>
</protein>
<evidence type="ECO:0000256" key="2">
    <source>
        <dbReference type="ARBA" id="ARBA00022729"/>
    </source>
</evidence>
<sequence length="215" mass="22727">MAPSYSNRTLLALLVAFAVIAPNLPPLAAARDGGAAKDAAAPASSEAAAHPMGLFDNIISDIIHFRLPDLPLPAILPCPPAFPIKIPFIPCRNETPSQPPVTECRSSLAKYMAPCAGFLTGDGTGASSSPSKNCCKAIDPFYQDDSTTPLCLCHVVNGDVGKILPAPVNRTQAKAFLPQCHFELSPEQVSKICGDKTIKIPPMDVASPPPTWRHH</sequence>
<keyword evidence="2 5" id="KW-0732">Signal</keyword>
<evidence type="ECO:0000256" key="4">
    <source>
        <dbReference type="ARBA" id="ARBA00023180"/>
    </source>
</evidence>
<evidence type="ECO:0000313" key="8">
    <source>
        <dbReference type="Proteomes" id="UP001497457"/>
    </source>
</evidence>
<reference evidence="7" key="1">
    <citation type="submission" date="2024-10" db="EMBL/GenBank/DDBJ databases">
        <authorList>
            <person name="Ryan C."/>
        </authorList>
    </citation>
    <scope>NUCLEOTIDE SEQUENCE [LARGE SCALE GENOMIC DNA]</scope>
</reference>
<dbReference type="CDD" id="cd00010">
    <property type="entry name" value="AAI_LTSS"/>
    <property type="match status" value="1"/>
</dbReference>
<name>A0ABC9FPW8_9POAL</name>